<reference evidence="3" key="1">
    <citation type="submission" date="2023-06" db="EMBL/GenBank/DDBJ databases">
        <title>Genome-scale phylogeny and comparative genomics of the fungal order Sordariales.</title>
        <authorList>
            <consortium name="Lawrence Berkeley National Laboratory"/>
            <person name="Hensen N."/>
            <person name="Bonometti L."/>
            <person name="Westerberg I."/>
            <person name="Brannstrom I.O."/>
            <person name="Guillou S."/>
            <person name="Cros-Aarteil S."/>
            <person name="Calhoun S."/>
            <person name="Haridas S."/>
            <person name="Kuo A."/>
            <person name="Mondo S."/>
            <person name="Pangilinan J."/>
            <person name="Riley R."/>
            <person name="Labutti K."/>
            <person name="Andreopoulos B."/>
            <person name="Lipzen A."/>
            <person name="Chen C."/>
            <person name="Yanf M."/>
            <person name="Daum C."/>
            <person name="Ng V."/>
            <person name="Clum A."/>
            <person name="Steindorff A."/>
            <person name="Ohm R."/>
            <person name="Martin F."/>
            <person name="Silar P."/>
            <person name="Natvig D."/>
            <person name="Lalanne C."/>
            <person name="Gautier V."/>
            <person name="Ament-Velasquez S.L."/>
            <person name="Kruys A."/>
            <person name="Hutchinson M.I."/>
            <person name="Powell A.J."/>
            <person name="Barry K."/>
            <person name="Miller A.N."/>
            <person name="Grigoriev I.V."/>
            <person name="Debuchy R."/>
            <person name="Gladieux P."/>
            <person name="Thoren M.H."/>
            <person name="Johannesson H."/>
        </authorList>
    </citation>
    <scope>NUCLEOTIDE SEQUENCE</scope>
    <source>
        <strain evidence="3">PSN4</strain>
    </source>
</reference>
<evidence type="ECO:0000313" key="3">
    <source>
        <dbReference type="EMBL" id="KAK1752170.1"/>
    </source>
</evidence>
<accession>A0AAJ0B6M0</accession>
<dbReference type="Proteomes" id="UP001239445">
    <property type="component" value="Unassembled WGS sequence"/>
</dbReference>
<name>A0AAJ0B6M0_9PEZI</name>
<feature type="region of interest" description="Disordered" evidence="1">
    <location>
        <begin position="138"/>
        <end position="162"/>
    </location>
</feature>
<keyword evidence="4" id="KW-1185">Reference proteome</keyword>
<feature type="signal peptide" evidence="2">
    <location>
        <begin position="1"/>
        <end position="19"/>
    </location>
</feature>
<protein>
    <submittedName>
        <fullName evidence="3">Uncharacterized protein</fullName>
    </submittedName>
</protein>
<feature type="compositionally biased region" description="Polar residues" evidence="1">
    <location>
        <begin position="152"/>
        <end position="162"/>
    </location>
</feature>
<gene>
    <name evidence="3" type="ORF">QBC47DRAFT_405372</name>
</gene>
<proteinExistence type="predicted"/>
<evidence type="ECO:0000256" key="2">
    <source>
        <dbReference type="SAM" id="SignalP"/>
    </source>
</evidence>
<evidence type="ECO:0000313" key="4">
    <source>
        <dbReference type="Proteomes" id="UP001239445"/>
    </source>
</evidence>
<dbReference type="AlphaFoldDB" id="A0AAJ0B6M0"/>
<keyword evidence="2" id="KW-0732">Signal</keyword>
<organism evidence="3 4">
    <name type="scientific">Echria macrotheca</name>
    <dbReference type="NCBI Taxonomy" id="438768"/>
    <lineage>
        <taxon>Eukaryota</taxon>
        <taxon>Fungi</taxon>
        <taxon>Dikarya</taxon>
        <taxon>Ascomycota</taxon>
        <taxon>Pezizomycotina</taxon>
        <taxon>Sordariomycetes</taxon>
        <taxon>Sordariomycetidae</taxon>
        <taxon>Sordariales</taxon>
        <taxon>Schizotheciaceae</taxon>
        <taxon>Echria</taxon>
    </lineage>
</organism>
<sequence length="230" mass="22679">MLVKLSALAALALAAHVAAEPAPYKPQLMKTSLRDLFRRDDTPGYQPTAAVCGTGATCAEACGAGYETCASSDEQVHCFNPGAAEICCPNGSGNSCDAGYYCTVDKEDETWCCPNGMDVVACAAAYSIAGGLVSQTAKPTTSSSWAPKITPAKNSTVSSWPADSTSCSSTVAPSGGWGGANITATAPGGGAGGAGFTPSPTPTKIQTGAGSAATPAGAFALVLAGIAALL</sequence>
<evidence type="ECO:0000256" key="1">
    <source>
        <dbReference type="SAM" id="MobiDB-lite"/>
    </source>
</evidence>
<dbReference type="EMBL" id="MU839840">
    <property type="protein sequence ID" value="KAK1752170.1"/>
    <property type="molecule type" value="Genomic_DNA"/>
</dbReference>
<feature type="region of interest" description="Disordered" evidence="1">
    <location>
        <begin position="189"/>
        <end position="209"/>
    </location>
</feature>
<comment type="caution">
    <text evidence="3">The sequence shown here is derived from an EMBL/GenBank/DDBJ whole genome shotgun (WGS) entry which is preliminary data.</text>
</comment>
<feature type="chain" id="PRO_5042578236" evidence="2">
    <location>
        <begin position="20"/>
        <end position="230"/>
    </location>
</feature>